<dbReference type="GO" id="GO:0004725">
    <property type="term" value="F:protein tyrosine phosphatase activity"/>
    <property type="evidence" value="ECO:0007669"/>
    <property type="project" value="TreeGrafter"/>
</dbReference>
<reference evidence="2" key="1">
    <citation type="journal article" date="2021" name="ISME J.">
        <title>Mercury methylation by metabolically versatile and cosmopolitan marine bacteria.</title>
        <authorList>
            <person name="Lin H."/>
            <person name="Ascher D.B."/>
            <person name="Myung Y."/>
            <person name="Lamborg C.H."/>
            <person name="Hallam S.J."/>
            <person name="Gionfriddo C.M."/>
            <person name="Holt K.E."/>
            <person name="Moreau J.W."/>
        </authorList>
    </citation>
    <scope>NUCLEOTIDE SEQUENCE</scope>
    <source>
        <strain evidence="2">SI075_bin30</strain>
    </source>
</reference>
<dbReference type="InterPro" id="IPR023485">
    <property type="entry name" value="Ptyr_pPase"/>
</dbReference>
<evidence type="ECO:0000313" key="3">
    <source>
        <dbReference type="Proteomes" id="UP000722459"/>
    </source>
</evidence>
<dbReference type="SUPFAM" id="SSF52788">
    <property type="entry name" value="Phosphotyrosine protein phosphatases I"/>
    <property type="match status" value="1"/>
</dbReference>
<dbReference type="AlphaFoldDB" id="A0A8T5GDX3"/>
<proteinExistence type="predicted"/>
<feature type="domain" description="Phosphotyrosine protein phosphatase I" evidence="1">
    <location>
        <begin position="1"/>
        <end position="152"/>
    </location>
</feature>
<dbReference type="SMART" id="SM00226">
    <property type="entry name" value="LMWPc"/>
    <property type="match status" value="1"/>
</dbReference>
<dbReference type="Proteomes" id="UP000722459">
    <property type="component" value="Unassembled WGS sequence"/>
</dbReference>
<comment type="caution">
    <text evidence="2">The sequence shown here is derived from an EMBL/GenBank/DDBJ whole genome shotgun (WGS) entry which is preliminary data.</text>
</comment>
<dbReference type="EMBL" id="JABJNZ010000019">
    <property type="protein sequence ID" value="MBT4870165.1"/>
    <property type="molecule type" value="Genomic_DNA"/>
</dbReference>
<sequence>MKVLFVCTGNIFRSMSAEYCLKDYIVKNNIFGIEVASAGTSAIPDSMDPVVKNTLLSFKINPRKHKQRRINEKHFDKYDLVIAMHKNHQDFIMEHFGKRVPLFDEICYGEKVSVLDNNQLMPDWQDHMDAVNKYVEYTVQFIHRSIPLFVKNMRKFI</sequence>
<dbReference type="PANTHER" id="PTHR11717">
    <property type="entry name" value="LOW MOLECULAR WEIGHT PROTEIN TYROSINE PHOSPHATASE"/>
    <property type="match status" value="1"/>
</dbReference>
<evidence type="ECO:0000259" key="1">
    <source>
        <dbReference type="SMART" id="SM00226"/>
    </source>
</evidence>
<gene>
    <name evidence="2" type="ORF">HON47_01170</name>
</gene>
<accession>A0A8T5GDX3</accession>
<dbReference type="Pfam" id="PF01451">
    <property type="entry name" value="LMWPc"/>
    <property type="match status" value="1"/>
</dbReference>
<dbReference type="InterPro" id="IPR036196">
    <property type="entry name" value="Ptyr_pPase_sf"/>
</dbReference>
<protein>
    <recommendedName>
        <fullName evidence="1">Phosphotyrosine protein phosphatase I domain-containing protein</fullName>
    </recommendedName>
</protein>
<organism evidence="2 3">
    <name type="scientific">Candidatus Iainarchaeum sp</name>
    <dbReference type="NCBI Taxonomy" id="3101447"/>
    <lineage>
        <taxon>Archaea</taxon>
        <taxon>Candidatus Iainarchaeota</taxon>
        <taxon>Candidatus Iainarchaeia</taxon>
        <taxon>Candidatus Iainarchaeales</taxon>
        <taxon>Candidatus Iainarchaeaceae</taxon>
        <taxon>Candidatus Iainarchaeum</taxon>
    </lineage>
</organism>
<dbReference type="Gene3D" id="3.40.50.2300">
    <property type="match status" value="1"/>
</dbReference>
<evidence type="ECO:0000313" key="2">
    <source>
        <dbReference type="EMBL" id="MBT4870165.1"/>
    </source>
</evidence>
<dbReference type="InterPro" id="IPR050438">
    <property type="entry name" value="LMW_PTPase"/>
</dbReference>
<name>A0A8T5GDX3_9ARCH</name>
<dbReference type="PANTHER" id="PTHR11717:SF31">
    <property type="entry name" value="LOW MOLECULAR WEIGHT PROTEIN-TYROSINE-PHOSPHATASE ETP-RELATED"/>
    <property type="match status" value="1"/>
</dbReference>